<dbReference type="InterPro" id="IPR011944">
    <property type="entry name" value="Steroid_delta5-4_isomerase"/>
</dbReference>
<dbReference type="NCBIfam" id="TIGR02246">
    <property type="entry name" value="SgcJ/EcaC family oxidoreductase"/>
    <property type="match status" value="1"/>
</dbReference>
<evidence type="ECO:0000313" key="2">
    <source>
        <dbReference type="EMBL" id="AXB43730.1"/>
    </source>
</evidence>
<name>A0A344L6Q6_9PSEU</name>
<dbReference type="InterPro" id="IPR037401">
    <property type="entry name" value="SnoaL-like"/>
</dbReference>
<feature type="domain" description="SnoaL-like" evidence="1">
    <location>
        <begin position="11"/>
        <end position="111"/>
    </location>
</feature>
<dbReference type="EMBL" id="CP015163">
    <property type="protein sequence ID" value="AXB43730.1"/>
    <property type="molecule type" value="Genomic_DNA"/>
</dbReference>
<dbReference type="KEGG" id="aab:A4R43_15335"/>
<dbReference type="Proteomes" id="UP000250434">
    <property type="component" value="Chromosome"/>
</dbReference>
<protein>
    <submittedName>
        <fullName evidence="2">DUF4440 domain-containing protein</fullName>
    </submittedName>
</protein>
<organism evidence="2 3">
    <name type="scientific">Amycolatopsis albispora</name>
    <dbReference type="NCBI Taxonomy" id="1804986"/>
    <lineage>
        <taxon>Bacteria</taxon>
        <taxon>Bacillati</taxon>
        <taxon>Actinomycetota</taxon>
        <taxon>Actinomycetes</taxon>
        <taxon>Pseudonocardiales</taxon>
        <taxon>Pseudonocardiaceae</taxon>
        <taxon>Amycolatopsis</taxon>
    </lineage>
</organism>
<dbReference type="RefSeq" id="WP_113692967.1">
    <property type="nucleotide sequence ID" value="NZ_CP015163.1"/>
</dbReference>
<dbReference type="SUPFAM" id="SSF54427">
    <property type="entry name" value="NTF2-like"/>
    <property type="match status" value="1"/>
</dbReference>
<gene>
    <name evidence="2" type="ORF">A4R43_15335</name>
</gene>
<proteinExistence type="predicted"/>
<evidence type="ECO:0000259" key="1">
    <source>
        <dbReference type="Pfam" id="PF12680"/>
    </source>
</evidence>
<dbReference type="OrthoDB" id="582586at2"/>
<evidence type="ECO:0000313" key="3">
    <source>
        <dbReference type="Proteomes" id="UP000250434"/>
    </source>
</evidence>
<sequence>MTVEQIISGMQRAWNAGDGAGWGAHFAEDADFVDALGRIQRGREVIGTEHQKIFDTVYRGSVLEYRLIGSRPLGDGLLLVHTDSTLHVPAGPRKGTVDGVQTKLIRDGLILAFHNTLRGDLASFTKHDQALAERSPLDWKS</sequence>
<dbReference type="Gene3D" id="3.10.450.50">
    <property type="match status" value="1"/>
</dbReference>
<reference evidence="2 3" key="1">
    <citation type="submission" date="2016-04" db="EMBL/GenBank/DDBJ databases">
        <title>Complete genome sequence and analysis of deep-sea sediment isolate, Amycolatopsis sp. WP1.</title>
        <authorList>
            <person name="Wang H."/>
            <person name="Chen S."/>
            <person name="Wu Q."/>
        </authorList>
    </citation>
    <scope>NUCLEOTIDE SEQUENCE [LARGE SCALE GENOMIC DNA]</scope>
    <source>
        <strain evidence="2 3">WP1</strain>
    </source>
</reference>
<dbReference type="AlphaFoldDB" id="A0A344L6Q6"/>
<keyword evidence="3" id="KW-1185">Reference proteome</keyword>
<dbReference type="InterPro" id="IPR032710">
    <property type="entry name" value="NTF2-like_dom_sf"/>
</dbReference>
<accession>A0A344L6Q6</accession>
<dbReference type="Pfam" id="PF12680">
    <property type="entry name" value="SnoaL_2"/>
    <property type="match status" value="1"/>
</dbReference>